<dbReference type="KEGG" id="tgb:HG536_0C03700"/>
<evidence type="ECO:0000256" key="1">
    <source>
        <dbReference type="ARBA" id="ARBA00001311"/>
    </source>
</evidence>
<dbReference type="Gene3D" id="3.90.1300.10">
    <property type="entry name" value="Amidase signature (AS) domain"/>
    <property type="match status" value="1"/>
</dbReference>
<dbReference type="SUPFAM" id="SSF75304">
    <property type="entry name" value="Amidase signature (AS) enzymes"/>
    <property type="match status" value="1"/>
</dbReference>
<dbReference type="Proteomes" id="UP000515788">
    <property type="component" value="Chromosome 3"/>
</dbReference>
<feature type="active site" description="Charge relay system" evidence="5">
    <location>
        <position position="158"/>
    </location>
</feature>
<evidence type="ECO:0000256" key="6">
    <source>
        <dbReference type="PIRSR" id="PIRSR001221-2"/>
    </source>
</evidence>
<evidence type="ECO:0000256" key="5">
    <source>
        <dbReference type="PIRSR" id="PIRSR001221-1"/>
    </source>
</evidence>
<evidence type="ECO:0000313" key="9">
    <source>
        <dbReference type="Proteomes" id="UP000515788"/>
    </source>
</evidence>
<dbReference type="Pfam" id="PF01425">
    <property type="entry name" value="Amidase"/>
    <property type="match status" value="1"/>
</dbReference>
<comment type="similarity">
    <text evidence="2">Belongs to the amidase family.</text>
</comment>
<dbReference type="AlphaFoldDB" id="A0A7G3ZFB5"/>
<feature type="binding site" evidence="6">
    <location>
        <position position="207"/>
    </location>
    <ligand>
        <name>substrate</name>
    </ligand>
</feature>
<dbReference type="PANTHER" id="PTHR46072:SF4">
    <property type="entry name" value="AMIDASE C550.07-RELATED"/>
    <property type="match status" value="1"/>
</dbReference>
<gene>
    <name evidence="8" type="ORF">HG536_0C03700</name>
</gene>
<dbReference type="InterPro" id="IPR020556">
    <property type="entry name" value="Amidase_CS"/>
</dbReference>
<feature type="domain" description="Amidase" evidence="7">
    <location>
        <begin position="103"/>
        <end position="568"/>
    </location>
</feature>
<dbReference type="EC" id="3.5.1.4" evidence="3"/>
<name>A0A7G3ZFB5_9SACH</name>
<comment type="catalytic activity">
    <reaction evidence="1">
        <text>a monocarboxylic acid amide + H2O = a monocarboxylate + NH4(+)</text>
        <dbReference type="Rhea" id="RHEA:12020"/>
        <dbReference type="ChEBI" id="CHEBI:15377"/>
        <dbReference type="ChEBI" id="CHEBI:28938"/>
        <dbReference type="ChEBI" id="CHEBI:35757"/>
        <dbReference type="ChEBI" id="CHEBI:83628"/>
        <dbReference type="EC" id="3.5.1.4"/>
    </reaction>
</comment>
<keyword evidence="4" id="KW-0378">Hydrolase</keyword>
<dbReference type="InterPro" id="IPR023631">
    <property type="entry name" value="Amidase_dom"/>
</dbReference>
<dbReference type="GO" id="GO:0004040">
    <property type="term" value="F:amidase activity"/>
    <property type="evidence" value="ECO:0007669"/>
    <property type="project" value="UniProtKB-EC"/>
</dbReference>
<evidence type="ECO:0000259" key="7">
    <source>
        <dbReference type="Pfam" id="PF01425"/>
    </source>
</evidence>
<feature type="active site" description="Acyl-ester intermediate" evidence="5">
    <location>
        <position position="257"/>
    </location>
</feature>
<evidence type="ECO:0000256" key="2">
    <source>
        <dbReference type="ARBA" id="ARBA00009199"/>
    </source>
</evidence>
<organism evidence="8 9">
    <name type="scientific">Torulaspora globosa</name>
    <dbReference type="NCBI Taxonomy" id="48254"/>
    <lineage>
        <taxon>Eukaryota</taxon>
        <taxon>Fungi</taxon>
        <taxon>Dikarya</taxon>
        <taxon>Ascomycota</taxon>
        <taxon>Saccharomycotina</taxon>
        <taxon>Saccharomycetes</taxon>
        <taxon>Saccharomycetales</taxon>
        <taxon>Saccharomycetaceae</taxon>
        <taxon>Torulaspora</taxon>
    </lineage>
</organism>
<dbReference type="PANTHER" id="PTHR46072">
    <property type="entry name" value="AMIDASE-RELATED-RELATED"/>
    <property type="match status" value="1"/>
</dbReference>
<feature type="binding site" evidence="6">
    <location>
        <position position="233"/>
    </location>
    <ligand>
        <name>substrate</name>
    </ligand>
</feature>
<dbReference type="EMBL" id="CP059248">
    <property type="protein sequence ID" value="QLL32201.1"/>
    <property type="molecule type" value="Genomic_DNA"/>
</dbReference>
<dbReference type="PROSITE" id="PS00571">
    <property type="entry name" value="AMIDASES"/>
    <property type="match status" value="1"/>
</dbReference>
<accession>A0A7G3ZFB5</accession>
<dbReference type="OrthoDB" id="6428749at2759"/>
<evidence type="ECO:0000256" key="3">
    <source>
        <dbReference type="ARBA" id="ARBA00012922"/>
    </source>
</evidence>
<dbReference type="InterPro" id="IPR036928">
    <property type="entry name" value="AS_sf"/>
</dbReference>
<evidence type="ECO:0000256" key="4">
    <source>
        <dbReference type="ARBA" id="ARBA00022801"/>
    </source>
</evidence>
<sequence>MTFSGLPVSEPADAAKFAKFQTLIDKYNHDKWAQMERFDPEFYRLCQERIPSAAELDSEPIDARLFVTKPGLLSDSEREIVNELTIDDLLRRQLSRELTAEQIARAYIKSAIVAQFATNCVMQFLIPSALKRAKELDEYLRVHGVLMGPMHGVPISLKEQMGYEGQPTTASYVSLIENVVKRSTVSNQIFYKMGAVYHARTSQPQTIMQLDTWNNITGRTRNPCCTRLSPGGSSGGESAMVAMHGSALGIGSDIGGSVRCPAAFTNLFGLKPTTKRLSSMNGVSGGKGQESIPSTEGPIARSIEELEHYMNVYVNQGKPWTYDPNSLPIPWDTAASAGPRPRIGVLFSDNLVTPYPAIKRAMTQIAKRLESSFDIVDLSDAWFTEQEMLSIYRTNISLYTADGNRSQLELLLPSGEPLLPLTEHFLNFGGGKELSIYENRKLNVLRDAARLAIFEKFFSREAPASLQLDFILSPANVAPAEIPGQSKYWGYTSLWNLTDYPNVVFPTTYKQDPQQDILISANSLKENEFEKMVWYKQDGTTIRYNPTAYTAAPVALQLTGMRFQDEKIVSAVKKISHILGITRR</sequence>
<proteinExistence type="inferred from homology"/>
<dbReference type="PIRSF" id="PIRSF001221">
    <property type="entry name" value="Amidase_fungi"/>
    <property type="match status" value="1"/>
</dbReference>
<reference evidence="8 9" key="1">
    <citation type="submission" date="2020-06" db="EMBL/GenBank/DDBJ databases">
        <title>The yeast mating-type switching endonuclease HO is a domesticated member of an unorthodox homing genetic element family.</title>
        <authorList>
            <person name="Coughlan A.Y."/>
            <person name="Lombardi L."/>
            <person name="Braun-Galleani S."/>
            <person name="Martos A.R."/>
            <person name="Galeote V."/>
            <person name="Bigey F."/>
            <person name="Dequin S."/>
            <person name="Byrne K.P."/>
            <person name="Wolfe K.H."/>
        </authorList>
    </citation>
    <scope>NUCLEOTIDE SEQUENCE [LARGE SCALE GENOMIC DNA]</scope>
    <source>
        <strain evidence="8 9">CBS764</strain>
    </source>
</reference>
<keyword evidence="9" id="KW-1185">Reference proteome</keyword>
<protein>
    <recommendedName>
        <fullName evidence="3">amidase</fullName>
        <ecNumber evidence="3">3.5.1.4</ecNumber>
    </recommendedName>
</protein>
<evidence type="ECO:0000313" key="8">
    <source>
        <dbReference type="EMBL" id="QLL32201.1"/>
    </source>
</evidence>
<dbReference type="RefSeq" id="XP_037138876.1">
    <property type="nucleotide sequence ID" value="XM_037282980.1"/>
</dbReference>
<feature type="active site" description="Charge relay system" evidence="5">
    <location>
        <position position="233"/>
    </location>
</feature>
<feature type="binding site" evidence="6">
    <location>
        <begin position="254"/>
        <end position="257"/>
    </location>
    <ligand>
        <name>substrate</name>
    </ligand>
</feature>
<dbReference type="GeneID" id="59325337"/>